<evidence type="ECO:0000256" key="2">
    <source>
        <dbReference type="ARBA" id="ARBA00022741"/>
    </source>
</evidence>
<evidence type="ECO:0000313" key="12">
    <source>
        <dbReference type="WBParaSite" id="Pan_g6680.t1"/>
    </source>
</evidence>
<keyword evidence="11" id="KW-1185">Reference proteome</keyword>
<accession>A0A7E5A0P4</accession>
<dbReference type="EC" id="2.7.12.2" evidence="6"/>
<evidence type="ECO:0000256" key="8">
    <source>
        <dbReference type="ARBA" id="ARBA00049299"/>
    </source>
</evidence>
<evidence type="ECO:0000256" key="5">
    <source>
        <dbReference type="ARBA" id="ARBA00038035"/>
    </source>
</evidence>
<name>A0A7E5A0P4_PANRE</name>
<comment type="catalytic activity">
    <reaction evidence="8">
        <text>L-threonyl-[protein] + ATP = O-phospho-L-threonyl-[protein] + ADP + H(+)</text>
        <dbReference type="Rhea" id="RHEA:46608"/>
        <dbReference type="Rhea" id="RHEA-COMP:11060"/>
        <dbReference type="Rhea" id="RHEA-COMP:11605"/>
        <dbReference type="ChEBI" id="CHEBI:15378"/>
        <dbReference type="ChEBI" id="CHEBI:30013"/>
        <dbReference type="ChEBI" id="CHEBI:30616"/>
        <dbReference type="ChEBI" id="CHEBI:61977"/>
        <dbReference type="ChEBI" id="CHEBI:456216"/>
        <dbReference type="EC" id="2.7.12.2"/>
    </reaction>
</comment>
<dbReference type="GO" id="GO:0005524">
    <property type="term" value="F:ATP binding"/>
    <property type="evidence" value="ECO:0007669"/>
    <property type="project" value="UniProtKB-KW"/>
</dbReference>
<evidence type="ECO:0000256" key="4">
    <source>
        <dbReference type="ARBA" id="ARBA00022840"/>
    </source>
</evidence>
<dbReference type="PANTHER" id="PTHR48013:SF9">
    <property type="entry name" value="DUAL SPECIFICITY MITOGEN-ACTIVATED PROTEIN KINASE KINASE 5"/>
    <property type="match status" value="1"/>
</dbReference>
<dbReference type="SMART" id="SM00220">
    <property type="entry name" value="S_TKc"/>
    <property type="match status" value="1"/>
</dbReference>
<dbReference type="InterPro" id="IPR000719">
    <property type="entry name" value="Prot_kinase_dom"/>
</dbReference>
<keyword evidence="2" id="KW-0547">Nucleotide-binding</keyword>
<dbReference type="WBParaSite" id="Pan_g6680.t1">
    <property type="protein sequence ID" value="Pan_g6680.t1"/>
    <property type="gene ID" value="Pan_g6680"/>
</dbReference>
<dbReference type="SUPFAM" id="SSF56112">
    <property type="entry name" value="Protein kinase-like (PK-like)"/>
    <property type="match status" value="1"/>
</dbReference>
<sequence length="292" mass="33508">MFVAIKKVVADTNLQAINREVDILAKLKTHSQNFLIAYYGCGVSNDQGRLTYHLCTEVADGSLISLSKIVKNDEFANSTLLQYINYAVVTALDYLYSINIIHRDIKPANILYKLTKQRPQKIIIKLTDFGISRVLVDNGASTVGNATFRYMAPERESNFVNDGAKQRYGVETDIWSLAVTILEMHMRRYPLETLLRDNETEIQLLARFREMPFPILDEVGALFTDTSLKEYLRCALLPSSRHSLNNGQENEYRPNDYQNLKSFEYVQSFLERSKNDYDPQSGAYKLNDDVFK</sequence>
<dbReference type="PROSITE" id="PS00108">
    <property type="entry name" value="PROTEIN_KINASE_ST"/>
    <property type="match status" value="1"/>
</dbReference>
<evidence type="ECO:0000256" key="1">
    <source>
        <dbReference type="ARBA" id="ARBA00022679"/>
    </source>
</evidence>
<evidence type="ECO:0000313" key="11">
    <source>
        <dbReference type="Proteomes" id="UP000492821"/>
    </source>
</evidence>
<reference evidence="12" key="2">
    <citation type="submission" date="2020-10" db="UniProtKB">
        <authorList>
            <consortium name="WormBaseParasite"/>
        </authorList>
    </citation>
    <scope>IDENTIFICATION</scope>
</reference>
<evidence type="ECO:0000256" key="7">
    <source>
        <dbReference type="ARBA" id="ARBA00049014"/>
    </source>
</evidence>
<keyword evidence="3" id="KW-0418">Kinase</keyword>
<comment type="catalytic activity">
    <reaction evidence="7">
        <text>L-seryl-[protein] + ATP = O-phospho-L-seryl-[protein] + ADP + H(+)</text>
        <dbReference type="Rhea" id="RHEA:17989"/>
        <dbReference type="Rhea" id="RHEA-COMP:9863"/>
        <dbReference type="Rhea" id="RHEA-COMP:11604"/>
        <dbReference type="ChEBI" id="CHEBI:15378"/>
        <dbReference type="ChEBI" id="CHEBI:29999"/>
        <dbReference type="ChEBI" id="CHEBI:30616"/>
        <dbReference type="ChEBI" id="CHEBI:83421"/>
        <dbReference type="ChEBI" id="CHEBI:456216"/>
        <dbReference type="EC" id="2.7.12.2"/>
    </reaction>
</comment>
<dbReference type="AlphaFoldDB" id="A0A7E5A0P4"/>
<keyword evidence="1" id="KW-0808">Transferase</keyword>
<organism evidence="11 12">
    <name type="scientific">Panagrellus redivivus</name>
    <name type="common">Microworm</name>
    <dbReference type="NCBI Taxonomy" id="6233"/>
    <lineage>
        <taxon>Eukaryota</taxon>
        <taxon>Metazoa</taxon>
        <taxon>Ecdysozoa</taxon>
        <taxon>Nematoda</taxon>
        <taxon>Chromadorea</taxon>
        <taxon>Rhabditida</taxon>
        <taxon>Tylenchina</taxon>
        <taxon>Panagrolaimomorpha</taxon>
        <taxon>Panagrolaimoidea</taxon>
        <taxon>Panagrolaimidae</taxon>
        <taxon>Panagrellus</taxon>
    </lineage>
</organism>
<dbReference type="InterPro" id="IPR011009">
    <property type="entry name" value="Kinase-like_dom_sf"/>
</dbReference>
<dbReference type="Gene3D" id="1.10.510.10">
    <property type="entry name" value="Transferase(Phosphotransferase) domain 1"/>
    <property type="match status" value="1"/>
</dbReference>
<dbReference type="GO" id="GO:0004708">
    <property type="term" value="F:MAP kinase kinase activity"/>
    <property type="evidence" value="ECO:0007669"/>
    <property type="project" value="UniProtKB-EC"/>
</dbReference>
<evidence type="ECO:0000256" key="3">
    <source>
        <dbReference type="ARBA" id="ARBA00022777"/>
    </source>
</evidence>
<dbReference type="Pfam" id="PF00069">
    <property type="entry name" value="Pkinase"/>
    <property type="match status" value="1"/>
</dbReference>
<evidence type="ECO:0000259" key="10">
    <source>
        <dbReference type="PROSITE" id="PS50011"/>
    </source>
</evidence>
<protein>
    <recommendedName>
        <fullName evidence="6">mitogen-activated protein kinase kinase</fullName>
        <ecNumber evidence="6">2.7.12.2</ecNumber>
    </recommendedName>
</protein>
<dbReference type="Proteomes" id="UP000492821">
    <property type="component" value="Unassembled WGS sequence"/>
</dbReference>
<feature type="domain" description="Protein kinase" evidence="10">
    <location>
        <begin position="1"/>
        <end position="270"/>
    </location>
</feature>
<comment type="catalytic activity">
    <reaction evidence="9">
        <text>L-tyrosyl-[protein] + ATP = O-phospho-L-tyrosyl-[protein] + ADP + H(+)</text>
        <dbReference type="Rhea" id="RHEA:10596"/>
        <dbReference type="Rhea" id="RHEA-COMP:10136"/>
        <dbReference type="Rhea" id="RHEA-COMP:20101"/>
        <dbReference type="ChEBI" id="CHEBI:15378"/>
        <dbReference type="ChEBI" id="CHEBI:30616"/>
        <dbReference type="ChEBI" id="CHEBI:46858"/>
        <dbReference type="ChEBI" id="CHEBI:61978"/>
        <dbReference type="ChEBI" id="CHEBI:456216"/>
        <dbReference type="EC" id="2.7.12.2"/>
    </reaction>
</comment>
<dbReference type="PROSITE" id="PS50011">
    <property type="entry name" value="PROTEIN_KINASE_DOM"/>
    <property type="match status" value="1"/>
</dbReference>
<evidence type="ECO:0000256" key="6">
    <source>
        <dbReference type="ARBA" id="ARBA00038999"/>
    </source>
</evidence>
<evidence type="ECO:0000256" key="9">
    <source>
        <dbReference type="ARBA" id="ARBA00051693"/>
    </source>
</evidence>
<proteinExistence type="inferred from homology"/>
<keyword evidence="4" id="KW-0067">ATP-binding</keyword>
<comment type="similarity">
    <text evidence="5">Belongs to the protein kinase superfamily. STE Ser/Thr protein kinase family. MAP kinase kinase subfamily.</text>
</comment>
<dbReference type="PANTHER" id="PTHR48013">
    <property type="entry name" value="DUAL SPECIFICITY MITOGEN-ACTIVATED PROTEIN KINASE KINASE 5-RELATED"/>
    <property type="match status" value="1"/>
</dbReference>
<reference evidence="11" key="1">
    <citation type="journal article" date="2013" name="Genetics">
        <title>The draft genome and transcriptome of Panagrellus redivivus are shaped by the harsh demands of a free-living lifestyle.</title>
        <authorList>
            <person name="Srinivasan J."/>
            <person name="Dillman A.R."/>
            <person name="Macchietto M.G."/>
            <person name="Heikkinen L."/>
            <person name="Lakso M."/>
            <person name="Fracchia K.M."/>
            <person name="Antoshechkin I."/>
            <person name="Mortazavi A."/>
            <person name="Wong G."/>
            <person name="Sternberg P.W."/>
        </authorList>
    </citation>
    <scope>NUCLEOTIDE SEQUENCE [LARGE SCALE GENOMIC DNA]</scope>
    <source>
        <strain evidence="11">MT8872</strain>
    </source>
</reference>
<dbReference type="InterPro" id="IPR008271">
    <property type="entry name" value="Ser/Thr_kinase_AS"/>
</dbReference>